<keyword evidence="2" id="KW-0472">Membrane</keyword>
<feature type="transmembrane region" description="Helical" evidence="2">
    <location>
        <begin position="1346"/>
        <end position="1370"/>
    </location>
</feature>
<organism evidence="4 5">
    <name type="scientific">Pseudomonas fluorescens</name>
    <dbReference type="NCBI Taxonomy" id="294"/>
    <lineage>
        <taxon>Bacteria</taxon>
        <taxon>Pseudomonadati</taxon>
        <taxon>Pseudomonadota</taxon>
        <taxon>Gammaproteobacteria</taxon>
        <taxon>Pseudomonadales</taxon>
        <taxon>Pseudomonadaceae</taxon>
        <taxon>Pseudomonas</taxon>
    </lineage>
</organism>
<evidence type="ECO:0000259" key="3">
    <source>
        <dbReference type="Pfam" id="PF25023"/>
    </source>
</evidence>
<evidence type="ECO:0000256" key="1">
    <source>
        <dbReference type="ARBA" id="ARBA00022737"/>
    </source>
</evidence>
<feature type="domain" description="Teneurin-like YD-shell" evidence="3">
    <location>
        <begin position="1004"/>
        <end position="1312"/>
    </location>
</feature>
<proteinExistence type="predicted"/>
<dbReference type="Proteomes" id="UP000326729">
    <property type="component" value="Unassembled WGS sequence"/>
</dbReference>
<dbReference type="PANTHER" id="PTHR32305">
    <property type="match status" value="1"/>
</dbReference>
<dbReference type="InterPro" id="IPR022385">
    <property type="entry name" value="Rhs_assc_core"/>
</dbReference>
<dbReference type="NCBIfam" id="TIGR03696">
    <property type="entry name" value="Rhs_assc_core"/>
    <property type="match status" value="1"/>
</dbReference>
<name>A0A5E6SE28_PSEFL</name>
<dbReference type="InterPro" id="IPR006530">
    <property type="entry name" value="YD"/>
</dbReference>
<keyword evidence="1" id="KW-0677">Repeat</keyword>
<evidence type="ECO:0000313" key="5">
    <source>
        <dbReference type="Proteomes" id="UP000326729"/>
    </source>
</evidence>
<gene>
    <name evidence="4" type="ORF">PS659_02236</name>
</gene>
<dbReference type="InterPro" id="IPR031325">
    <property type="entry name" value="RHS_repeat"/>
</dbReference>
<evidence type="ECO:0000256" key="2">
    <source>
        <dbReference type="SAM" id="Phobius"/>
    </source>
</evidence>
<dbReference type="NCBIfam" id="TIGR01643">
    <property type="entry name" value="YD_repeat_2x"/>
    <property type="match status" value="1"/>
</dbReference>
<accession>A0A5E6SE28</accession>
<feature type="transmembrane region" description="Helical" evidence="2">
    <location>
        <begin position="1382"/>
        <end position="1401"/>
    </location>
</feature>
<dbReference type="InterPro" id="IPR056823">
    <property type="entry name" value="TEN-like_YD-shell"/>
</dbReference>
<dbReference type="Gene3D" id="2.180.10.10">
    <property type="entry name" value="RHS repeat-associated core"/>
    <property type="match status" value="2"/>
</dbReference>
<reference evidence="4 5" key="1">
    <citation type="submission" date="2019-09" db="EMBL/GenBank/DDBJ databases">
        <authorList>
            <person name="Chandra G."/>
            <person name="Truman W A."/>
        </authorList>
    </citation>
    <scope>NUCLEOTIDE SEQUENCE [LARGE SCALE GENOMIC DNA]</scope>
    <source>
        <strain evidence="4">PS659</strain>
    </source>
</reference>
<dbReference type="Pfam" id="PF25023">
    <property type="entry name" value="TEN_YD-shell"/>
    <property type="match status" value="1"/>
</dbReference>
<sequence>MSTAMPEVESSAFNFSEFVQSGVDVRTGSYSTSINLAGWVANNINGPLIPFSISFDSFRTTDVGWGGGWSLGLSSYNRKTRKLTLASGVSYRVYISKGRLIVRDKKLQDTRVTLDGDNLVVSHKNGLVERLVRPDETYDEWLPEHVFSNEGRSINLKYMWVRGRRVLHEIHDQQHRVVALSHETNDQPASITVWPDHPPRRLKFGLRVRDGWLRQITLDHGSAEHLAWSFDYQLLNGFLVMTDVRAPGGSVERIEYAPQQHRLPLGAPINALPAVRRSVLVPGTGLPTITRVYEYSDKNFLGYQSGLRWAQDGDHLHGHKGSYTYSCSERLVSGVGDKTVELSRIERTYNRFHLMISEKSVSNGKVQQKTITYHDVDGLDFYDQPAHFQLQKTSVVSYVDTSTNASRRTETTHTTFDEFGNLLTQINPSGAREDYVYYPAEGAEGCPANPLGFVTALKERSVTPSPDFAPAPTVIVRFSYIDLPSMREGGHRFLLPQSERLFEGGSNQPCVDTRFEYIDDASDAFYGRLKSRSQAEHNGDRRLEFKYSIEGDWVKTLQQLYVGGERHDRNVWHDRFIGQEVKLRDGGGNELLKKYDNLNRVVRETAAFDGTDIASRITEFYGESQSEDGATIGITNIRGVLSKIWLDGVGRTTKVKVQDFDSADRPLRLTYEAHYDNFGRLVREVSQDWADGKAIESTTTYSHDGWGRICRTVGPDGVPVNDVFDPVSLTRTCWLDGAGKTRSVLNVFGKPDREERIDSEGVVTVTATFTYDGLGRCLTQTNEAGFETSFRYDLYGRLIETILPDGTSIKKKYDPLSTGDHPIEISADGYVLGTRTYDGLLRVTRTTVGGRTETSTYEGGGAQALQHVTAAGDVFRFTLDPMLNGAVTARLGGHAESARYRFDPLTGQLVETSTPAIQRRFEYSGAGKAKSREWIASEGRFGTATTHSLNGLPISFTDVNDVETTYIHDAAARLVEIRQGPVLAKYAYGAQGQLLTLRVEDTASKRSLTTTLVHDEFGREIQRISQFGDGSRLEVLQAFGADDKLQQRSLVSGAQSRTETFAYDSRGRLTRYDCEGTQAPTDAWGKRIDFQAFTYDYLDNLLTVRTGFDGEENLCRFSYDRPDKTQVSSMTHSHAHYQPGQVSFEYDANGNLLNDNQGRTFRYDTLSRLESVASAGGRTHYQFDGEDQLHAVAAESAELIRLFHNEQALCSEVAGHHRRSLLSGDGKYLAEQQGDDVVLFVTDGQGTALARLGSQDESVLSCLPYGDRPASSGLGAQLGFQGERLDPSTGCYLLGKGYRAYNPRLMRFHSPDSWSPFEGGGINAYAYCLGDPVNLKDPTGHISTLGWVKIGVTAALAAAAIALTVVTLGATAPLVPISANALAFLTLEVISATVSIASAVVDELAPDTLGAQILTYSSLALGVVSLGATAVAKIGSKGIGFALTKSVGSLADVVAVQRGAARVAVGRRLYGAVSTANEALRSTVKLQSRLNNVLTAKTLNSVVGITVKSGFVVANSDKYAAKADALLQDYWPSLAEDFSVRKFRSDALDTLESFTHEIGEQIIKLRGI</sequence>
<feature type="transmembrane region" description="Helical" evidence="2">
    <location>
        <begin position="1413"/>
        <end position="1432"/>
    </location>
</feature>
<protein>
    <recommendedName>
        <fullName evidence="3">Teneurin-like YD-shell domain-containing protein</fullName>
    </recommendedName>
</protein>
<dbReference type="Pfam" id="PF05593">
    <property type="entry name" value="RHS_repeat"/>
    <property type="match status" value="1"/>
</dbReference>
<keyword evidence="2" id="KW-0812">Transmembrane</keyword>
<dbReference type="InterPro" id="IPR050708">
    <property type="entry name" value="T6SS_VgrG/RHS"/>
</dbReference>
<evidence type="ECO:0000313" key="4">
    <source>
        <dbReference type="EMBL" id="VVM78807.1"/>
    </source>
</evidence>
<keyword evidence="2" id="KW-1133">Transmembrane helix</keyword>
<dbReference type="PANTHER" id="PTHR32305:SF15">
    <property type="entry name" value="PROTEIN RHSA-RELATED"/>
    <property type="match status" value="1"/>
</dbReference>
<dbReference type="EMBL" id="CABVGY010000010">
    <property type="protein sequence ID" value="VVM78807.1"/>
    <property type="molecule type" value="Genomic_DNA"/>
</dbReference>